<dbReference type="InterPro" id="IPR007166">
    <property type="entry name" value="Class3_signal_pept_motif"/>
</dbReference>
<keyword evidence="1" id="KW-0812">Transmembrane</keyword>
<gene>
    <name evidence="2" type="ORF">MNBD_UNCLBAC01-563</name>
</gene>
<evidence type="ECO:0000256" key="1">
    <source>
        <dbReference type="SAM" id="Phobius"/>
    </source>
</evidence>
<dbReference type="EMBL" id="UOGJ01000129">
    <property type="protein sequence ID" value="VAX37507.1"/>
    <property type="molecule type" value="Genomic_DNA"/>
</dbReference>
<reference evidence="2" key="1">
    <citation type="submission" date="2018-06" db="EMBL/GenBank/DDBJ databases">
        <authorList>
            <person name="Zhirakovskaya E."/>
        </authorList>
    </citation>
    <scope>NUCLEOTIDE SEQUENCE</scope>
</reference>
<evidence type="ECO:0000313" key="2">
    <source>
        <dbReference type="EMBL" id="VAX37507.1"/>
    </source>
</evidence>
<protein>
    <submittedName>
        <fullName evidence="2">Uncharacterized protein</fullName>
    </submittedName>
</protein>
<feature type="transmembrane region" description="Helical" evidence="1">
    <location>
        <begin position="20"/>
        <end position="41"/>
    </location>
</feature>
<sequence>MLKRQKTIPLKRKKKGQSTVEYIILVAGVLAAILVFVPGIFSTSFNAALSSAANQMTNFSGRLSGSYPNQ</sequence>
<keyword evidence="1" id="KW-1133">Transmembrane helix</keyword>
<keyword evidence="1" id="KW-0472">Membrane</keyword>
<dbReference type="AlphaFoldDB" id="A0A3B1E4I5"/>
<name>A0A3B1E4I5_9ZZZZ</name>
<dbReference type="Pfam" id="PF04021">
    <property type="entry name" value="Class_IIIsignal"/>
    <property type="match status" value="1"/>
</dbReference>
<proteinExistence type="predicted"/>
<accession>A0A3B1E4I5</accession>
<organism evidence="2">
    <name type="scientific">hydrothermal vent metagenome</name>
    <dbReference type="NCBI Taxonomy" id="652676"/>
    <lineage>
        <taxon>unclassified sequences</taxon>
        <taxon>metagenomes</taxon>
        <taxon>ecological metagenomes</taxon>
    </lineage>
</organism>